<dbReference type="Gene3D" id="1.10.357.10">
    <property type="entry name" value="Tetracycline Repressor, domain 2"/>
    <property type="match status" value="1"/>
</dbReference>
<gene>
    <name evidence="4" type="ORF">DWY25_11885</name>
</gene>
<dbReference type="SUPFAM" id="SSF48498">
    <property type="entry name" value="Tetracyclin repressor-like, C-terminal domain"/>
    <property type="match status" value="1"/>
</dbReference>
<feature type="domain" description="HTH tetR-type" evidence="3">
    <location>
        <begin position="10"/>
        <end position="70"/>
    </location>
</feature>
<dbReference type="GeneID" id="83016093"/>
<dbReference type="PRINTS" id="PR00455">
    <property type="entry name" value="HTHTETR"/>
</dbReference>
<accession>A0A412FX79</accession>
<sequence length="212" mass="25532">MNEKFYELPPEKQQRIINAGLEVFGAHDYPQASTDDITAKAEISKGLLFYYFKNKKEFYLFLFDYCCEFFRSQVVTEDFIKITDFFDLMEYAARIKYSVILQYPYMMNFVMKAYYSRREEVSEAMKTRIASPLGEIYTVYFKNIDFSRFKPNVDPQQLLQMLTWMAEGYIQDKLRQSETLNIDELMQDFHSWQEMFRKIAYKEEDDENDDEG</sequence>
<evidence type="ECO:0000313" key="4">
    <source>
        <dbReference type="EMBL" id="RGR72759.1"/>
    </source>
</evidence>
<dbReference type="PANTHER" id="PTHR43479:SF11">
    <property type="entry name" value="ACREF_ENVCD OPERON REPRESSOR-RELATED"/>
    <property type="match status" value="1"/>
</dbReference>
<dbReference type="EMBL" id="QRUP01000014">
    <property type="protein sequence ID" value="RGR72759.1"/>
    <property type="molecule type" value="Genomic_DNA"/>
</dbReference>
<keyword evidence="5" id="KW-1185">Reference proteome</keyword>
<dbReference type="InterPro" id="IPR050624">
    <property type="entry name" value="HTH-type_Tx_Regulator"/>
</dbReference>
<dbReference type="AlphaFoldDB" id="A0A412FX79"/>
<name>A0A412FX79_9FIRM</name>
<dbReference type="GO" id="GO:0003677">
    <property type="term" value="F:DNA binding"/>
    <property type="evidence" value="ECO:0007669"/>
    <property type="project" value="UniProtKB-UniRule"/>
</dbReference>
<dbReference type="PROSITE" id="PS50977">
    <property type="entry name" value="HTH_TETR_2"/>
    <property type="match status" value="1"/>
</dbReference>
<dbReference type="InterPro" id="IPR009057">
    <property type="entry name" value="Homeodomain-like_sf"/>
</dbReference>
<evidence type="ECO:0000259" key="3">
    <source>
        <dbReference type="PROSITE" id="PS50977"/>
    </source>
</evidence>
<dbReference type="Proteomes" id="UP000284178">
    <property type="component" value="Unassembled WGS sequence"/>
</dbReference>
<keyword evidence="1 2" id="KW-0238">DNA-binding</keyword>
<evidence type="ECO:0000256" key="1">
    <source>
        <dbReference type="ARBA" id="ARBA00023125"/>
    </source>
</evidence>
<comment type="caution">
    <text evidence="4">The sequence shown here is derived from an EMBL/GenBank/DDBJ whole genome shotgun (WGS) entry which is preliminary data.</text>
</comment>
<feature type="DNA-binding region" description="H-T-H motif" evidence="2">
    <location>
        <begin position="33"/>
        <end position="52"/>
    </location>
</feature>
<evidence type="ECO:0000256" key="2">
    <source>
        <dbReference type="PROSITE-ProRule" id="PRU00335"/>
    </source>
</evidence>
<protein>
    <submittedName>
        <fullName evidence="4">TetR/AcrR family transcriptional regulator</fullName>
    </submittedName>
</protein>
<dbReference type="Gene3D" id="1.10.10.60">
    <property type="entry name" value="Homeodomain-like"/>
    <property type="match status" value="1"/>
</dbReference>
<evidence type="ECO:0000313" key="5">
    <source>
        <dbReference type="Proteomes" id="UP000284178"/>
    </source>
</evidence>
<dbReference type="Pfam" id="PF00440">
    <property type="entry name" value="TetR_N"/>
    <property type="match status" value="1"/>
</dbReference>
<reference evidence="4 5" key="1">
    <citation type="submission" date="2018-08" db="EMBL/GenBank/DDBJ databases">
        <title>A genome reference for cultivated species of the human gut microbiota.</title>
        <authorList>
            <person name="Zou Y."/>
            <person name="Xue W."/>
            <person name="Luo G."/>
        </authorList>
    </citation>
    <scope>NUCLEOTIDE SEQUENCE [LARGE SCALE GENOMIC DNA]</scope>
    <source>
        <strain evidence="4 5">AF24-29</strain>
    </source>
</reference>
<proteinExistence type="predicted"/>
<dbReference type="SUPFAM" id="SSF46689">
    <property type="entry name" value="Homeodomain-like"/>
    <property type="match status" value="1"/>
</dbReference>
<dbReference type="PANTHER" id="PTHR43479">
    <property type="entry name" value="ACREF/ENVCD OPERON REPRESSOR-RELATED"/>
    <property type="match status" value="1"/>
</dbReference>
<dbReference type="InterPro" id="IPR036271">
    <property type="entry name" value="Tet_transcr_reg_TetR-rel_C_sf"/>
</dbReference>
<dbReference type="RefSeq" id="WP_117895403.1">
    <property type="nucleotide sequence ID" value="NZ_CABJCV010000014.1"/>
</dbReference>
<dbReference type="InterPro" id="IPR001647">
    <property type="entry name" value="HTH_TetR"/>
</dbReference>
<organism evidence="4 5">
    <name type="scientific">Holdemania filiformis</name>
    <dbReference type="NCBI Taxonomy" id="61171"/>
    <lineage>
        <taxon>Bacteria</taxon>
        <taxon>Bacillati</taxon>
        <taxon>Bacillota</taxon>
        <taxon>Erysipelotrichia</taxon>
        <taxon>Erysipelotrichales</taxon>
        <taxon>Erysipelotrichaceae</taxon>
        <taxon>Holdemania</taxon>
    </lineage>
</organism>